<dbReference type="EMBL" id="JH687924">
    <property type="protein sequence ID" value="EJD34738.1"/>
    <property type="molecule type" value="Genomic_DNA"/>
</dbReference>
<feature type="compositionally biased region" description="Low complexity" evidence="1">
    <location>
        <begin position="10"/>
        <end position="30"/>
    </location>
</feature>
<accession>J0D715</accession>
<gene>
    <name evidence="2" type="ORF">AURDEDRAFT_176235</name>
</gene>
<sequence>MGKQSILDVSSPPKAVSSAAACAASSESSPLPLPLPSPAAAGGNSDTDVPSLPAGSSAIPSVLSGGFGSPTLLVTPSAALVPTTTPTTPAGIVATARSSEGDGDDDAAVLAVLAADGDNAVGKEPAAGGALMPLVPVPQPTSLMTWPAGEPSYERIQHWCRTLAAAVDHFNRLSTSLAPSTGLRRLVIALRNRYGRQLAFEHDGSDALEGSAANEPEVCRTPPSGSPSLIGTPARRVSPLPKLSRKHSRAAEESFGAGPSSAKKKHKKDPSLSPDPTPPPPPLPKRPHKSSAKLLFDEDMKRRNWHNDSIGGEKKAN</sequence>
<proteinExistence type="predicted"/>
<feature type="compositionally biased region" description="Pro residues" evidence="1">
    <location>
        <begin position="273"/>
        <end position="284"/>
    </location>
</feature>
<dbReference type="AlphaFoldDB" id="J0D715"/>
<evidence type="ECO:0000256" key="1">
    <source>
        <dbReference type="SAM" id="MobiDB-lite"/>
    </source>
</evidence>
<keyword evidence="3" id="KW-1185">Reference proteome</keyword>
<evidence type="ECO:0000313" key="2">
    <source>
        <dbReference type="EMBL" id="EJD34738.1"/>
    </source>
</evidence>
<reference evidence="3" key="1">
    <citation type="journal article" date="2012" name="Science">
        <title>The Paleozoic origin of enzymatic lignin decomposition reconstructed from 31 fungal genomes.</title>
        <authorList>
            <person name="Floudas D."/>
            <person name="Binder M."/>
            <person name="Riley R."/>
            <person name="Barry K."/>
            <person name="Blanchette R.A."/>
            <person name="Henrissat B."/>
            <person name="Martinez A.T."/>
            <person name="Otillar R."/>
            <person name="Spatafora J.W."/>
            <person name="Yadav J.S."/>
            <person name="Aerts A."/>
            <person name="Benoit I."/>
            <person name="Boyd A."/>
            <person name="Carlson A."/>
            <person name="Copeland A."/>
            <person name="Coutinho P.M."/>
            <person name="de Vries R.P."/>
            <person name="Ferreira P."/>
            <person name="Findley K."/>
            <person name="Foster B."/>
            <person name="Gaskell J."/>
            <person name="Glotzer D."/>
            <person name="Gorecki P."/>
            <person name="Heitman J."/>
            <person name="Hesse C."/>
            <person name="Hori C."/>
            <person name="Igarashi K."/>
            <person name="Jurgens J.A."/>
            <person name="Kallen N."/>
            <person name="Kersten P."/>
            <person name="Kohler A."/>
            <person name="Kuees U."/>
            <person name="Kumar T.K.A."/>
            <person name="Kuo A."/>
            <person name="LaButti K."/>
            <person name="Larrondo L.F."/>
            <person name="Lindquist E."/>
            <person name="Ling A."/>
            <person name="Lombard V."/>
            <person name="Lucas S."/>
            <person name="Lundell T."/>
            <person name="Martin R."/>
            <person name="McLaughlin D.J."/>
            <person name="Morgenstern I."/>
            <person name="Morin E."/>
            <person name="Murat C."/>
            <person name="Nagy L.G."/>
            <person name="Nolan M."/>
            <person name="Ohm R.A."/>
            <person name="Patyshakuliyeva A."/>
            <person name="Rokas A."/>
            <person name="Ruiz-Duenas F.J."/>
            <person name="Sabat G."/>
            <person name="Salamov A."/>
            <person name="Samejima M."/>
            <person name="Schmutz J."/>
            <person name="Slot J.C."/>
            <person name="St John F."/>
            <person name="Stenlid J."/>
            <person name="Sun H."/>
            <person name="Sun S."/>
            <person name="Syed K."/>
            <person name="Tsang A."/>
            <person name="Wiebenga A."/>
            <person name="Young D."/>
            <person name="Pisabarro A."/>
            <person name="Eastwood D.C."/>
            <person name="Martin F."/>
            <person name="Cullen D."/>
            <person name="Grigoriev I.V."/>
            <person name="Hibbett D.S."/>
        </authorList>
    </citation>
    <scope>NUCLEOTIDE SEQUENCE [LARGE SCALE GENOMIC DNA]</scope>
    <source>
        <strain evidence="3">TFB10046</strain>
    </source>
</reference>
<name>J0D715_AURST</name>
<feature type="compositionally biased region" description="Basic and acidic residues" evidence="1">
    <location>
        <begin position="295"/>
        <end position="317"/>
    </location>
</feature>
<feature type="region of interest" description="Disordered" evidence="1">
    <location>
        <begin position="207"/>
        <end position="317"/>
    </location>
</feature>
<organism evidence="2 3">
    <name type="scientific">Auricularia subglabra (strain TFB-10046 / SS5)</name>
    <name type="common">White-rot fungus</name>
    <name type="synonym">Auricularia delicata (strain TFB10046)</name>
    <dbReference type="NCBI Taxonomy" id="717982"/>
    <lineage>
        <taxon>Eukaryota</taxon>
        <taxon>Fungi</taxon>
        <taxon>Dikarya</taxon>
        <taxon>Basidiomycota</taxon>
        <taxon>Agaricomycotina</taxon>
        <taxon>Agaricomycetes</taxon>
        <taxon>Auriculariales</taxon>
        <taxon>Auriculariaceae</taxon>
        <taxon>Auricularia</taxon>
    </lineage>
</organism>
<evidence type="ECO:0000313" key="3">
    <source>
        <dbReference type="Proteomes" id="UP000006514"/>
    </source>
</evidence>
<dbReference type="Proteomes" id="UP000006514">
    <property type="component" value="Unassembled WGS sequence"/>
</dbReference>
<protein>
    <submittedName>
        <fullName evidence="2">Uncharacterized protein</fullName>
    </submittedName>
</protein>
<dbReference type="KEGG" id="adl:AURDEDRAFT_176235"/>
<feature type="region of interest" description="Disordered" evidence="1">
    <location>
        <begin position="1"/>
        <end position="53"/>
    </location>
</feature>
<dbReference type="InParanoid" id="J0D715"/>